<dbReference type="InterPro" id="IPR019734">
    <property type="entry name" value="TPR_rpt"/>
</dbReference>
<dbReference type="InterPro" id="IPR013105">
    <property type="entry name" value="TPR_2"/>
</dbReference>
<dbReference type="PROSITE" id="PS50005">
    <property type="entry name" value="TPR"/>
    <property type="match status" value="1"/>
</dbReference>
<dbReference type="SUPFAM" id="SSF48452">
    <property type="entry name" value="TPR-like"/>
    <property type="match status" value="1"/>
</dbReference>
<gene>
    <name evidence="4" type="ORF">JX360_01445</name>
</gene>
<dbReference type="Proteomes" id="UP000830835">
    <property type="component" value="Unassembled WGS sequence"/>
</dbReference>
<sequence length="176" mass="19156">MGFHTLAINAYRGAIELEEKTLVLPSERDPDVPFNLGLIYARQGRLPEARTAFQRAVEVDPGSFKARYQLALVDLKLGDQVAAKEQLTLLANAASGNPETRSHIQSLLATLDAVPLPSQKDDNLARTPAVESEAAKLLLEPGKTETAALPEAGGQEVVEEKPPLSVLQRLRQRELN</sequence>
<dbReference type="EMBL" id="JAFIRA010000002">
    <property type="protein sequence ID" value="MCJ2541579.1"/>
    <property type="molecule type" value="Genomic_DNA"/>
</dbReference>
<proteinExistence type="predicted"/>
<comment type="caution">
    <text evidence="4">The sequence shown here is derived from an EMBL/GenBank/DDBJ whole genome shotgun (WGS) entry which is preliminary data.</text>
</comment>
<name>A0ABT0C765_THEVL</name>
<evidence type="ECO:0000256" key="1">
    <source>
        <dbReference type="ARBA" id="ARBA00022737"/>
    </source>
</evidence>
<evidence type="ECO:0000256" key="2">
    <source>
        <dbReference type="ARBA" id="ARBA00022803"/>
    </source>
</evidence>
<dbReference type="PROSITE" id="PS50293">
    <property type="entry name" value="TPR_REGION"/>
    <property type="match status" value="1"/>
</dbReference>
<dbReference type="Gene3D" id="1.25.40.10">
    <property type="entry name" value="Tetratricopeptide repeat domain"/>
    <property type="match status" value="1"/>
</dbReference>
<protein>
    <submittedName>
        <fullName evidence="4">Tetratricopeptide repeat protein</fullName>
    </submittedName>
</protein>
<reference evidence="4" key="1">
    <citation type="submission" date="2021-02" db="EMBL/GenBank/DDBJ databases">
        <title>The CRISPR/cas machinery reduction and long-range gene transfer in the hot spring cyanobacterium Synechococcus.</title>
        <authorList>
            <person name="Dvorak P."/>
            <person name="Jahodarova E."/>
            <person name="Hasler P."/>
            <person name="Poulickova A."/>
        </authorList>
    </citation>
    <scope>NUCLEOTIDE SEQUENCE</scope>
    <source>
        <strain evidence="4">Rupite</strain>
    </source>
</reference>
<dbReference type="SMART" id="SM00028">
    <property type="entry name" value="TPR"/>
    <property type="match status" value="1"/>
</dbReference>
<feature type="repeat" description="TPR" evidence="3">
    <location>
        <begin position="30"/>
        <end position="63"/>
    </location>
</feature>
<dbReference type="Pfam" id="PF07719">
    <property type="entry name" value="TPR_2"/>
    <property type="match status" value="1"/>
</dbReference>
<accession>A0ABT0C765</accession>
<keyword evidence="1" id="KW-0677">Repeat</keyword>
<keyword evidence="5" id="KW-1185">Reference proteome</keyword>
<evidence type="ECO:0000313" key="5">
    <source>
        <dbReference type="Proteomes" id="UP000830835"/>
    </source>
</evidence>
<keyword evidence="2 3" id="KW-0802">TPR repeat</keyword>
<organism evidence="4 5">
    <name type="scientific">Thermostichus vulcanus str. 'Rupite'</name>
    <dbReference type="NCBI Taxonomy" id="2813851"/>
    <lineage>
        <taxon>Bacteria</taxon>
        <taxon>Bacillati</taxon>
        <taxon>Cyanobacteriota</taxon>
        <taxon>Cyanophyceae</taxon>
        <taxon>Thermostichales</taxon>
        <taxon>Thermostichaceae</taxon>
        <taxon>Thermostichus</taxon>
    </lineage>
</organism>
<evidence type="ECO:0000256" key="3">
    <source>
        <dbReference type="PROSITE-ProRule" id="PRU00339"/>
    </source>
</evidence>
<evidence type="ECO:0000313" key="4">
    <source>
        <dbReference type="EMBL" id="MCJ2541579.1"/>
    </source>
</evidence>
<dbReference type="InterPro" id="IPR011990">
    <property type="entry name" value="TPR-like_helical_dom_sf"/>
</dbReference>